<dbReference type="EMBL" id="APPQ01000019">
    <property type="protein sequence ID" value="ENV45429.1"/>
    <property type="molecule type" value="Genomic_DNA"/>
</dbReference>
<dbReference type="PATRIC" id="fig|1217988.3.peg.399"/>
<comment type="caution">
    <text evidence="2">The sequence shown here is derived from an EMBL/GenBank/DDBJ whole genome shotgun (WGS) entry which is preliminary data.</text>
</comment>
<evidence type="ECO:0000313" key="2">
    <source>
        <dbReference type="EMBL" id="ENV45429.1"/>
    </source>
</evidence>
<sequence>MDVSELDLNQLIKRVEHLEAANAIRNCINRYMEICDNLDANTNLDELMALFAADSIWEGIGEKYSKSFGRYTTWQSIYDMFKSYTQKDSHFLMNAHFLSSEQIYVDGTTAKGSWLMLQTSTFKSHQSHLNAAKLTVQFNKNPNGQWQIKHFQTENIFSRPVGHWNSTAELPVPQAHSSDMQA</sequence>
<dbReference type="Gene3D" id="3.10.450.50">
    <property type="match status" value="1"/>
</dbReference>
<accession>N9AH37</accession>
<dbReference type="AlphaFoldDB" id="N9AH37"/>
<dbReference type="InterPro" id="IPR032710">
    <property type="entry name" value="NTF2-like_dom_sf"/>
</dbReference>
<dbReference type="HOGENOM" id="CLU_126588_0_0_6"/>
<organism evidence="2 3">
    <name type="scientific">Acinetobacter schindleri CIP 107287</name>
    <dbReference type="NCBI Taxonomy" id="1217988"/>
    <lineage>
        <taxon>Bacteria</taxon>
        <taxon>Pseudomonadati</taxon>
        <taxon>Pseudomonadota</taxon>
        <taxon>Gammaproteobacteria</taxon>
        <taxon>Moraxellales</taxon>
        <taxon>Moraxellaceae</taxon>
        <taxon>Acinetobacter</taxon>
    </lineage>
</organism>
<dbReference type="Proteomes" id="UP000018440">
    <property type="component" value="Unassembled WGS sequence"/>
</dbReference>
<dbReference type="RefSeq" id="WP_004890243.1">
    <property type="nucleotide sequence ID" value="NZ_KB849574.1"/>
</dbReference>
<protein>
    <recommendedName>
        <fullName evidence="1">SnoaL-like domain-containing protein</fullName>
    </recommendedName>
</protein>
<dbReference type="SUPFAM" id="SSF54427">
    <property type="entry name" value="NTF2-like"/>
    <property type="match status" value="1"/>
</dbReference>
<feature type="domain" description="SnoaL-like" evidence="1">
    <location>
        <begin position="16"/>
        <end position="151"/>
    </location>
</feature>
<proteinExistence type="predicted"/>
<evidence type="ECO:0000313" key="3">
    <source>
        <dbReference type="Proteomes" id="UP000018440"/>
    </source>
</evidence>
<name>N9AH37_9GAMM</name>
<evidence type="ECO:0000259" key="1">
    <source>
        <dbReference type="Pfam" id="PF13577"/>
    </source>
</evidence>
<reference evidence="2 3" key="1">
    <citation type="submission" date="2013-02" db="EMBL/GenBank/DDBJ databases">
        <title>The Genome Sequence of Acinetobacter schindleri CIP 107287.</title>
        <authorList>
            <consortium name="The Broad Institute Genome Sequencing Platform"/>
            <consortium name="The Broad Institute Genome Sequencing Center for Infectious Disease"/>
            <person name="Cerqueira G."/>
            <person name="Feldgarden M."/>
            <person name="Courvalin P."/>
            <person name="Perichon B."/>
            <person name="Grillot-Courvalin C."/>
            <person name="Clermont D."/>
            <person name="Rocha E."/>
            <person name="Yoon E.-J."/>
            <person name="Nemec A."/>
            <person name="Walker B."/>
            <person name="Young S.K."/>
            <person name="Zeng Q."/>
            <person name="Gargeya S."/>
            <person name="Fitzgerald M."/>
            <person name="Haas B."/>
            <person name="Abouelleil A."/>
            <person name="Alvarado L."/>
            <person name="Arachchi H.M."/>
            <person name="Berlin A.M."/>
            <person name="Chapman S.B."/>
            <person name="Dewar J."/>
            <person name="Goldberg J."/>
            <person name="Griggs A."/>
            <person name="Gujja S."/>
            <person name="Hansen M."/>
            <person name="Howarth C."/>
            <person name="Imamovic A."/>
            <person name="Larimer J."/>
            <person name="McCowan C."/>
            <person name="Murphy C."/>
            <person name="Neiman D."/>
            <person name="Pearson M."/>
            <person name="Priest M."/>
            <person name="Roberts A."/>
            <person name="Saif S."/>
            <person name="Shea T."/>
            <person name="Sisk P."/>
            <person name="Sykes S."/>
            <person name="Wortman J."/>
            <person name="Nusbaum C."/>
            <person name="Birren B."/>
        </authorList>
    </citation>
    <scope>NUCLEOTIDE SEQUENCE [LARGE SCALE GENOMIC DNA]</scope>
    <source>
        <strain evidence="2 3">CIP 107287</strain>
    </source>
</reference>
<gene>
    <name evidence="2" type="ORF">F955_00421</name>
</gene>
<dbReference type="InterPro" id="IPR037401">
    <property type="entry name" value="SnoaL-like"/>
</dbReference>
<dbReference type="Pfam" id="PF13577">
    <property type="entry name" value="SnoaL_4"/>
    <property type="match status" value="1"/>
</dbReference>